<protein>
    <submittedName>
        <fullName evidence="1">Uncharacterized protein</fullName>
    </submittedName>
</protein>
<reference evidence="1" key="2">
    <citation type="journal article" date="2015" name="Data Brief">
        <title>Shoot transcriptome of the giant reed, Arundo donax.</title>
        <authorList>
            <person name="Barrero R.A."/>
            <person name="Guerrero F.D."/>
            <person name="Moolhuijzen P."/>
            <person name="Goolsby J.A."/>
            <person name="Tidwell J."/>
            <person name="Bellgard S.E."/>
            <person name="Bellgard M.I."/>
        </authorList>
    </citation>
    <scope>NUCLEOTIDE SEQUENCE</scope>
    <source>
        <tissue evidence="1">Shoot tissue taken approximately 20 cm above the soil surface</tissue>
    </source>
</reference>
<organism evidence="1">
    <name type="scientific">Arundo donax</name>
    <name type="common">Giant reed</name>
    <name type="synonym">Donax arundinaceus</name>
    <dbReference type="NCBI Taxonomy" id="35708"/>
    <lineage>
        <taxon>Eukaryota</taxon>
        <taxon>Viridiplantae</taxon>
        <taxon>Streptophyta</taxon>
        <taxon>Embryophyta</taxon>
        <taxon>Tracheophyta</taxon>
        <taxon>Spermatophyta</taxon>
        <taxon>Magnoliopsida</taxon>
        <taxon>Liliopsida</taxon>
        <taxon>Poales</taxon>
        <taxon>Poaceae</taxon>
        <taxon>PACMAD clade</taxon>
        <taxon>Arundinoideae</taxon>
        <taxon>Arundineae</taxon>
        <taxon>Arundo</taxon>
    </lineage>
</organism>
<evidence type="ECO:0000313" key="1">
    <source>
        <dbReference type="EMBL" id="JAD35425.1"/>
    </source>
</evidence>
<accession>A0A0A8ZF97</accession>
<reference evidence="1" key="1">
    <citation type="submission" date="2014-09" db="EMBL/GenBank/DDBJ databases">
        <authorList>
            <person name="Magalhaes I.L.F."/>
            <person name="Oliveira U."/>
            <person name="Santos F.R."/>
            <person name="Vidigal T.H.D.A."/>
            <person name="Brescovit A.D."/>
            <person name="Santos A.J."/>
        </authorList>
    </citation>
    <scope>NUCLEOTIDE SEQUENCE</scope>
    <source>
        <tissue evidence="1">Shoot tissue taken approximately 20 cm above the soil surface</tissue>
    </source>
</reference>
<dbReference type="AlphaFoldDB" id="A0A0A8ZF97"/>
<name>A0A0A8ZF97_ARUDO</name>
<proteinExistence type="predicted"/>
<dbReference type="EMBL" id="GBRH01262470">
    <property type="protein sequence ID" value="JAD35425.1"/>
    <property type="molecule type" value="Transcribed_RNA"/>
</dbReference>
<sequence>MGMDSFLPISFFSSRLLTDS</sequence>